<dbReference type="Pfam" id="PF17102">
    <property type="entry name" value="Stealth_CR3"/>
    <property type="match status" value="1"/>
</dbReference>
<organism evidence="6 7">
    <name type="scientific">Mangrovimicrobium sediminis</name>
    <dbReference type="NCBI Taxonomy" id="2562682"/>
    <lineage>
        <taxon>Bacteria</taxon>
        <taxon>Pseudomonadati</taxon>
        <taxon>Pseudomonadota</taxon>
        <taxon>Gammaproteobacteria</taxon>
        <taxon>Cellvibrionales</taxon>
        <taxon>Halieaceae</taxon>
        <taxon>Mangrovimicrobium</taxon>
    </lineage>
</organism>
<evidence type="ECO:0000313" key="6">
    <source>
        <dbReference type="EMBL" id="TGD75668.1"/>
    </source>
</evidence>
<evidence type="ECO:0000256" key="2">
    <source>
        <dbReference type="ARBA" id="ARBA00022679"/>
    </source>
</evidence>
<reference evidence="6 7" key="1">
    <citation type="submission" date="2019-04" db="EMBL/GenBank/DDBJ databases">
        <title>Taxonomy of novel Haliea sp. from mangrove soil of West Coast of India.</title>
        <authorList>
            <person name="Verma A."/>
            <person name="Kumar P."/>
            <person name="Krishnamurthi S."/>
        </authorList>
    </citation>
    <scope>NUCLEOTIDE SEQUENCE [LARGE SCALE GENOMIC DNA]</scope>
    <source>
        <strain evidence="6 7">SAOS-164</strain>
    </source>
</reference>
<dbReference type="PANTHER" id="PTHR24045">
    <property type="match status" value="1"/>
</dbReference>
<dbReference type="AlphaFoldDB" id="A0A4Z0M8H4"/>
<keyword evidence="7" id="KW-1185">Reference proteome</keyword>
<dbReference type="InterPro" id="IPR031357">
    <property type="entry name" value="Stealth_CR3"/>
</dbReference>
<dbReference type="Pfam" id="PF11380">
    <property type="entry name" value="Stealth_CR2"/>
    <property type="match status" value="1"/>
</dbReference>
<comment type="similarity">
    <text evidence="1">Belongs to the stealth family.</text>
</comment>
<evidence type="ECO:0000256" key="1">
    <source>
        <dbReference type="ARBA" id="ARBA00007583"/>
    </source>
</evidence>
<feature type="domain" description="Stealth protein CR2 conserved region 2" evidence="4">
    <location>
        <begin position="81"/>
        <end position="184"/>
    </location>
</feature>
<feature type="domain" description="Stealth protein CR3 conserved region 3" evidence="5">
    <location>
        <begin position="229"/>
        <end position="275"/>
    </location>
</feature>
<keyword evidence="2" id="KW-0808">Transferase</keyword>
<accession>A0A4Z0M8H4</accession>
<dbReference type="InterPro" id="IPR021520">
    <property type="entry name" value="Stealth_CR2"/>
</dbReference>
<dbReference type="OrthoDB" id="9776077at2"/>
<proteinExistence type="inferred from homology"/>
<sequence>MDRSTSTKCSNSYEATLLITLQSGVFDQRPSMTGGGPGLQVDVVYTWVNHEDKDWLVQYQSALAANSDEGARHRTAKTIARFQCRNELVYSIRSVKKYAPWVRRIFVLTNCTLPAEVAADPRVTPVSHEAVFPDPAVLPVFNSRAIESNLHRIEELAEHFLYFNDDFFLCRPVEKGDFFDAQGNVYVFPSKHDMPDPEKADLSPFEHGALNTCRLVYQETGYMPAKRLHHAPYPVRRSTLVEIERKYPELLAQTREHKFRHNADIPLATSMHAYYSVAHGRGELRDFACRYVDIGDPAFLLLVLPLSPLRRGKYVSLCLNEREDMQYFPRLRDWYVQRLLEKMFGGPSTGAVRE</sequence>
<evidence type="ECO:0008006" key="8">
    <source>
        <dbReference type="Google" id="ProtNLM"/>
    </source>
</evidence>
<comment type="caution">
    <text evidence="6">The sequence shown here is derived from an EMBL/GenBank/DDBJ whole genome shotgun (WGS) entry which is preliminary data.</text>
</comment>
<dbReference type="EMBL" id="SRLE01000002">
    <property type="protein sequence ID" value="TGD75668.1"/>
    <property type="molecule type" value="Genomic_DNA"/>
</dbReference>
<protein>
    <recommendedName>
        <fullName evidence="8">Capsular polysaccharide phosphotransferase SacB</fullName>
    </recommendedName>
</protein>
<dbReference type="GO" id="GO:0016772">
    <property type="term" value="F:transferase activity, transferring phosphorus-containing groups"/>
    <property type="evidence" value="ECO:0007669"/>
    <property type="project" value="InterPro"/>
</dbReference>
<evidence type="ECO:0000313" key="7">
    <source>
        <dbReference type="Proteomes" id="UP000298050"/>
    </source>
</evidence>
<gene>
    <name evidence="6" type="ORF">E4634_01920</name>
</gene>
<dbReference type="PANTHER" id="PTHR24045:SF0">
    <property type="entry name" value="N-ACETYLGLUCOSAMINE-1-PHOSPHOTRANSFERASE SUBUNITS ALPHA_BETA"/>
    <property type="match status" value="1"/>
</dbReference>
<keyword evidence="3" id="KW-0270">Exopolysaccharide synthesis</keyword>
<evidence type="ECO:0000259" key="4">
    <source>
        <dbReference type="Pfam" id="PF11380"/>
    </source>
</evidence>
<dbReference type="GO" id="GO:0000271">
    <property type="term" value="P:polysaccharide biosynthetic process"/>
    <property type="evidence" value="ECO:0007669"/>
    <property type="project" value="UniProtKB-KW"/>
</dbReference>
<dbReference type="Proteomes" id="UP000298050">
    <property type="component" value="Unassembled WGS sequence"/>
</dbReference>
<dbReference type="InterPro" id="IPR047141">
    <property type="entry name" value="Stealth"/>
</dbReference>
<evidence type="ECO:0000256" key="3">
    <source>
        <dbReference type="ARBA" id="ARBA00023169"/>
    </source>
</evidence>
<name>A0A4Z0M8H4_9GAMM</name>
<evidence type="ECO:0000259" key="5">
    <source>
        <dbReference type="Pfam" id="PF17102"/>
    </source>
</evidence>